<evidence type="ECO:0000256" key="2">
    <source>
        <dbReference type="ARBA" id="ARBA00022692"/>
    </source>
</evidence>
<organism evidence="8 9">
    <name type="scientific">Chironomus riparius</name>
    <dbReference type="NCBI Taxonomy" id="315576"/>
    <lineage>
        <taxon>Eukaryota</taxon>
        <taxon>Metazoa</taxon>
        <taxon>Ecdysozoa</taxon>
        <taxon>Arthropoda</taxon>
        <taxon>Hexapoda</taxon>
        <taxon>Insecta</taxon>
        <taxon>Pterygota</taxon>
        <taxon>Neoptera</taxon>
        <taxon>Endopterygota</taxon>
        <taxon>Diptera</taxon>
        <taxon>Nematocera</taxon>
        <taxon>Chironomoidea</taxon>
        <taxon>Chironomidae</taxon>
        <taxon>Chironominae</taxon>
        <taxon>Chironomus</taxon>
    </lineage>
</organism>
<dbReference type="PROSITE" id="PS51225">
    <property type="entry name" value="MARVEL"/>
    <property type="match status" value="1"/>
</dbReference>
<reference evidence="8" key="2">
    <citation type="submission" date="2022-10" db="EMBL/GenBank/DDBJ databases">
        <authorList>
            <consortium name="ENA_rothamsted_submissions"/>
            <consortium name="culmorum"/>
            <person name="King R."/>
        </authorList>
    </citation>
    <scope>NUCLEOTIDE SEQUENCE</scope>
</reference>
<dbReference type="EMBL" id="OU895879">
    <property type="protein sequence ID" value="CAG9809341.1"/>
    <property type="molecule type" value="Genomic_DNA"/>
</dbReference>
<dbReference type="AlphaFoldDB" id="A0A9N9WWW9"/>
<protein>
    <recommendedName>
        <fullName evidence="7">MARVEL domain-containing protein</fullName>
    </recommendedName>
</protein>
<gene>
    <name evidence="8" type="ORF">CHIRRI_LOCUS12168</name>
</gene>
<dbReference type="Proteomes" id="UP001153620">
    <property type="component" value="Chromosome 3"/>
</dbReference>
<evidence type="ECO:0000259" key="7">
    <source>
        <dbReference type="PROSITE" id="PS51225"/>
    </source>
</evidence>
<keyword evidence="3 6" id="KW-1133">Transmembrane helix</keyword>
<accession>A0A9N9WWW9</accession>
<dbReference type="GO" id="GO:0016020">
    <property type="term" value="C:membrane"/>
    <property type="evidence" value="ECO:0007669"/>
    <property type="project" value="UniProtKB-SubCell"/>
</dbReference>
<dbReference type="InterPro" id="IPR008253">
    <property type="entry name" value="Marvel"/>
</dbReference>
<reference evidence="8" key="1">
    <citation type="submission" date="2022-01" db="EMBL/GenBank/DDBJ databases">
        <authorList>
            <person name="King R."/>
        </authorList>
    </citation>
    <scope>NUCLEOTIDE SEQUENCE</scope>
</reference>
<proteinExistence type="predicted"/>
<keyword evidence="2 5" id="KW-0812">Transmembrane</keyword>
<name>A0A9N9WWW9_9DIPT</name>
<feature type="domain" description="MARVEL" evidence="7">
    <location>
        <begin position="35"/>
        <end position="186"/>
    </location>
</feature>
<feature type="transmembrane region" description="Helical" evidence="6">
    <location>
        <begin position="108"/>
        <end position="136"/>
    </location>
</feature>
<evidence type="ECO:0000313" key="8">
    <source>
        <dbReference type="EMBL" id="CAG9809341.1"/>
    </source>
</evidence>
<evidence type="ECO:0000256" key="4">
    <source>
        <dbReference type="ARBA" id="ARBA00023136"/>
    </source>
</evidence>
<keyword evidence="4 5" id="KW-0472">Membrane</keyword>
<dbReference type="OrthoDB" id="10044855at2759"/>
<evidence type="ECO:0000313" key="9">
    <source>
        <dbReference type="Proteomes" id="UP001153620"/>
    </source>
</evidence>
<feature type="transmembrane region" description="Helical" evidence="6">
    <location>
        <begin position="156"/>
        <end position="176"/>
    </location>
</feature>
<evidence type="ECO:0000256" key="6">
    <source>
        <dbReference type="SAM" id="Phobius"/>
    </source>
</evidence>
<feature type="transmembrane region" description="Helical" evidence="6">
    <location>
        <begin position="72"/>
        <end position="96"/>
    </location>
</feature>
<evidence type="ECO:0000256" key="5">
    <source>
        <dbReference type="PROSITE-ProRule" id="PRU00581"/>
    </source>
</evidence>
<keyword evidence="9" id="KW-1185">Reference proteome</keyword>
<comment type="subcellular location">
    <subcellularLocation>
        <location evidence="1">Membrane</location>
        <topology evidence="1">Multi-pass membrane protein</topology>
    </subcellularLocation>
</comment>
<evidence type="ECO:0000256" key="3">
    <source>
        <dbReference type="ARBA" id="ARBA00022989"/>
    </source>
</evidence>
<evidence type="ECO:0000256" key="1">
    <source>
        <dbReference type="ARBA" id="ARBA00004141"/>
    </source>
</evidence>
<sequence>MPTVSHLPTAHARRETRNGIKIGCCRVCTCLHLEFLTTKCGLLKIFELLLGSCSETLLIRFGMPAATEMGEAFYSFHSTVSACLTTTFILLVSYIFSARTYGLIRQSIFEVLFNAVACCLYISASLITLFFSSSYVAFATNVFLYPRFVSSSADTAYPAMICVYYLGFIISIVYGLDAFTSYKSYKGYA</sequence>